<feature type="signal peptide" evidence="1">
    <location>
        <begin position="1"/>
        <end position="16"/>
    </location>
</feature>
<dbReference type="KEGG" id="fas:105265196"/>
<feature type="chain" id="PRO_5040229121" evidence="1">
    <location>
        <begin position="17"/>
        <end position="146"/>
    </location>
</feature>
<keyword evidence="1" id="KW-0732">Signal</keyword>
<organism evidence="2 3">
    <name type="scientific">Fopius arisanus</name>
    <dbReference type="NCBI Taxonomy" id="64838"/>
    <lineage>
        <taxon>Eukaryota</taxon>
        <taxon>Metazoa</taxon>
        <taxon>Ecdysozoa</taxon>
        <taxon>Arthropoda</taxon>
        <taxon>Hexapoda</taxon>
        <taxon>Insecta</taxon>
        <taxon>Pterygota</taxon>
        <taxon>Neoptera</taxon>
        <taxon>Endopterygota</taxon>
        <taxon>Hymenoptera</taxon>
        <taxon>Apocrita</taxon>
        <taxon>Ichneumonoidea</taxon>
        <taxon>Braconidae</taxon>
        <taxon>Opiinae</taxon>
        <taxon>Fopius</taxon>
    </lineage>
</organism>
<evidence type="ECO:0000256" key="1">
    <source>
        <dbReference type="SAM" id="SignalP"/>
    </source>
</evidence>
<evidence type="ECO:0000313" key="2">
    <source>
        <dbReference type="Proteomes" id="UP000694866"/>
    </source>
</evidence>
<accession>A0A9R1TY49</accession>
<sequence>MKFYHFFFWCVILVDANERNLNRTDLKCVGRPHYNVSLTAYFPDYESDNENDYLDVRGKKLRNLQDFIDGRSEYVTAAMDMIPEVPYGTHLCIPELNEHFGRQIHIQVRDYGGNLKDQGFSQVDICVRSESDSYDNAVNRLVTVYV</sequence>
<reference evidence="3" key="1">
    <citation type="submission" date="2025-08" db="UniProtKB">
        <authorList>
            <consortium name="RefSeq"/>
        </authorList>
    </citation>
    <scope>IDENTIFICATION</scope>
    <source>
        <strain evidence="3">USDA-PBARC FA_bdor</strain>
        <tissue evidence="3">Whole organism</tissue>
    </source>
</reference>
<evidence type="ECO:0000313" key="3">
    <source>
        <dbReference type="RefSeq" id="XP_011300884.1"/>
    </source>
</evidence>
<dbReference type="AlphaFoldDB" id="A0A9R1TY49"/>
<keyword evidence="2" id="KW-1185">Reference proteome</keyword>
<proteinExistence type="predicted"/>
<dbReference type="RefSeq" id="XP_011300884.1">
    <property type="nucleotide sequence ID" value="XM_011302582.1"/>
</dbReference>
<dbReference type="Proteomes" id="UP000694866">
    <property type="component" value="Unplaced"/>
</dbReference>
<gene>
    <name evidence="3" type="primary">LOC105265196</name>
</gene>
<name>A0A9R1TY49_9HYME</name>
<dbReference type="GeneID" id="105265196"/>
<dbReference type="OrthoDB" id="7752123at2759"/>
<protein>
    <submittedName>
        <fullName evidence="3">Uncharacterized protein</fullName>
    </submittedName>
</protein>